<protein>
    <submittedName>
        <fullName evidence="1">Heat shock protein G homolog</fullName>
    </submittedName>
</protein>
<dbReference type="Pfam" id="PF13589">
    <property type="entry name" value="HATPase_c_3"/>
    <property type="match status" value="1"/>
</dbReference>
<gene>
    <name evidence="1" type="ORF">MNBD_CHLOROFLEXI01-596</name>
</gene>
<dbReference type="SUPFAM" id="SSF55874">
    <property type="entry name" value="ATPase domain of HSP90 chaperone/DNA topoisomerase II/histidine kinase"/>
    <property type="match status" value="1"/>
</dbReference>
<dbReference type="Gene3D" id="3.30.565.10">
    <property type="entry name" value="Histidine kinase-like ATPase, C-terminal domain"/>
    <property type="match status" value="1"/>
</dbReference>
<accession>A0A3B0UQQ4</accession>
<dbReference type="InterPro" id="IPR036890">
    <property type="entry name" value="HATPase_C_sf"/>
</dbReference>
<organism evidence="1">
    <name type="scientific">hydrothermal vent metagenome</name>
    <dbReference type="NCBI Taxonomy" id="652676"/>
    <lineage>
        <taxon>unclassified sequences</taxon>
        <taxon>metagenomes</taxon>
        <taxon>ecological metagenomes</taxon>
    </lineage>
</organism>
<reference evidence="1" key="1">
    <citation type="submission" date="2018-06" db="EMBL/GenBank/DDBJ databases">
        <authorList>
            <person name="Zhirakovskaya E."/>
        </authorList>
    </citation>
    <scope>NUCLEOTIDE SEQUENCE</scope>
</reference>
<dbReference type="EMBL" id="UOEU01000447">
    <property type="protein sequence ID" value="VAW33415.1"/>
    <property type="molecule type" value="Genomic_DNA"/>
</dbReference>
<dbReference type="GO" id="GO:0003676">
    <property type="term" value="F:nucleic acid binding"/>
    <property type="evidence" value="ECO:0007669"/>
    <property type="project" value="InterPro"/>
</dbReference>
<evidence type="ECO:0000313" key="1">
    <source>
        <dbReference type="EMBL" id="VAW33415.1"/>
    </source>
</evidence>
<dbReference type="Gene3D" id="3.40.1350.10">
    <property type="match status" value="1"/>
</dbReference>
<proteinExistence type="predicted"/>
<keyword evidence="1" id="KW-0346">Stress response</keyword>
<name>A0A3B0UQQ4_9ZZZZ</name>
<dbReference type="InterPro" id="IPR011856">
    <property type="entry name" value="tRNA_endonuc-like_dom_sf"/>
</dbReference>
<sequence length="607" mass="69885">SELVANAWDANATKVEITIPEIPIIDASEIVVQDNGIGMSDMNIRKAYLIIGRDRRKGDGTDCTPLPFERPVMGRKGIGKFSAFGIAKEIEVETIREGEFSRLRMNYDALIEQQDNRKIRFPPLLPSGNVEKGTRITLRNLIKYRTRRIPILQLRRGLARRFSIIGESYNFAVIINGVPIMPTERNFQQLLEIDREGNRYIWEYEQHEIAPDSGWTISGWIGALDRTSSLADGIQRGIAILARGKLVQEPFVFDATVGQQFALSYLIGELHAEFVDAEEDSIGTTRNSLVWDTEANIALKDWGQREVNKIAREWAAKRQADNEAALEENPLYIKFKARADEIGNRRATKIADKFVRSVVKRNVIGDVKDQESIIQSSLDWLEFDAFQEIAEDLADTNVHDIEQLLALFREWEVVEAKEMAKVSNGRVSTIQKLQDLIDQNALEVPELHNFLKEFPWTIDPRWTLIDDEVTYSQLLREQFPDASLEAKNRRIDFLCVGEAEHLVVVEIKRPHSKVSKKELDQIEEYVSFMRDHIQKLTDPSLKYRKVTGYLLCGDMVDTYQVREKRKNLETAGIYIKLYKDLLRMVKSIHKQFLDKYDALQKAKRRMV</sequence>
<feature type="non-terminal residue" evidence="1">
    <location>
        <position position="1"/>
    </location>
</feature>
<dbReference type="AlphaFoldDB" id="A0A3B0UQQ4"/>